<dbReference type="GO" id="GO:0046872">
    <property type="term" value="F:metal ion binding"/>
    <property type="evidence" value="ECO:0007669"/>
    <property type="project" value="UniProtKB-KW"/>
</dbReference>
<evidence type="ECO:0000256" key="6">
    <source>
        <dbReference type="ARBA" id="ARBA00022741"/>
    </source>
</evidence>
<keyword evidence="6" id="KW-0547">Nucleotide-binding</keyword>
<dbReference type="InterPro" id="IPR023214">
    <property type="entry name" value="HAD_sf"/>
</dbReference>
<comment type="subcellular location">
    <subcellularLocation>
        <location evidence="1">Membrane</location>
        <topology evidence="1">Multi-pass membrane protein</topology>
    </subcellularLocation>
</comment>
<dbReference type="SUPFAM" id="SSF56784">
    <property type="entry name" value="HAD-like"/>
    <property type="match status" value="1"/>
</dbReference>
<dbReference type="Proteomes" id="UP001153365">
    <property type="component" value="Unassembled WGS sequence"/>
</dbReference>
<dbReference type="Gene3D" id="1.20.1110.10">
    <property type="entry name" value="Calcium-transporting ATPase, transmembrane domain"/>
    <property type="match status" value="1"/>
</dbReference>
<sequence>MGDHMYPSKVLKDGPKPGRKFSTLDEMILDADGFAGVFPEYKYEIVKRLEGLGHLCAMTRDGANDAPALARANVGIAVEGATDAARGAADIVLTEPGLSTIVHAIRQSRIVFQRMRNYSIYTCAVTIRIVVGFVVMAFAFKFDFPPFMVLVIALLNDGTIMTLSLDRVLPSNQPDHWDLTEIFTYAVGYGICLALSTSVLFAVIFHSSFFEDRFGVDRIKEANKHSGSPNLAFLHMIIYLQVAIISQALIFVTRSHSWFFMERPSAALMGAFLIAQLISSLIAAYGNWGFTDVQGINATWI</sequence>
<evidence type="ECO:0000256" key="9">
    <source>
        <dbReference type="ARBA" id="ARBA00022989"/>
    </source>
</evidence>
<proteinExistence type="inferred from homology"/>
<dbReference type="EMBL" id="CALTRL010000705">
    <property type="protein sequence ID" value="CAH7669354.1"/>
    <property type="molecule type" value="Genomic_DNA"/>
</dbReference>
<evidence type="ECO:0000256" key="2">
    <source>
        <dbReference type="ARBA" id="ARBA00008804"/>
    </source>
</evidence>
<gene>
    <name evidence="12" type="ORF">PPACK8108_LOCUS3962</name>
</gene>
<evidence type="ECO:0000313" key="12">
    <source>
        <dbReference type="EMBL" id="CAH7669354.1"/>
    </source>
</evidence>
<keyword evidence="5" id="KW-0479">Metal-binding</keyword>
<dbReference type="AlphaFoldDB" id="A0AAV0AN80"/>
<dbReference type="GO" id="GO:0016020">
    <property type="term" value="C:membrane"/>
    <property type="evidence" value="ECO:0007669"/>
    <property type="project" value="UniProtKB-SubCell"/>
</dbReference>
<keyword evidence="10 11" id="KW-0472">Membrane</keyword>
<dbReference type="PRINTS" id="PR00120">
    <property type="entry name" value="HATPASE"/>
</dbReference>
<dbReference type="InterPro" id="IPR001757">
    <property type="entry name" value="P_typ_ATPase"/>
</dbReference>
<reference evidence="12" key="1">
    <citation type="submission" date="2022-06" db="EMBL/GenBank/DDBJ databases">
        <authorList>
            <consortium name="SYNGENTA / RWTH Aachen University"/>
        </authorList>
    </citation>
    <scope>NUCLEOTIDE SEQUENCE</scope>
</reference>
<keyword evidence="3" id="KW-0597">Phosphoprotein</keyword>
<dbReference type="GO" id="GO:0016887">
    <property type="term" value="F:ATP hydrolysis activity"/>
    <property type="evidence" value="ECO:0007669"/>
    <property type="project" value="InterPro"/>
</dbReference>
<evidence type="ECO:0000313" key="13">
    <source>
        <dbReference type="Proteomes" id="UP001153365"/>
    </source>
</evidence>
<keyword evidence="4 11" id="KW-0812">Transmembrane</keyword>
<dbReference type="InterPro" id="IPR036412">
    <property type="entry name" value="HAD-like_sf"/>
</dbReference>
<comment type="caution">
    <text evidence="12">The sequence shown here is derived from an EMBL/GenBank/DDBJ whole genome shotgun (WGS) entry which is preliminary data.</text>
</comment>
<dbReference type="PRINTS" id="PR00119">
    <property type="entry name" value="CATATPASE"/>
</dbReference>
<name>A0AAV0AN80_PHAPC</name>
<evidence type="ECO:0000256" key="8">
    <source>
        <dbReference type="ARBA" id="ARBA00022842"/>
    </source>
</evidence>
<evidence type="ECO:0000256" key="4">
    <source>
        <dbReference type="ARBA" id="ARBA00022692"/>
    </source>
</evidence>
<dbReference type="SUPFAM" id="SSF81665">
    <property type="entry name" value="Calcium ATPase, transmembrane domain M"/>
    <property type="match status" value="1"/>
</dbReference>
<dbReference type="NCBIfam" id="TIGR01494">
    <property type="entry name" value="ATPase_P-type"/>
    <property type="match status" value="1"/>
</dbReference>
<evidence type="ECO:0000256" key="1">
    <source>
        <dbReference type="ARBA" id="ARBA00004141"/>
    </source>
</evidence>
<keyword evidence="9 11" id="KW-1133">Transmembrane helix</keyword>
<keyword evidence="7" id="KW-0067">ATP-binding</keyword>
<feature type="transmembrane region" description="Helical" evidence="11">
    <location>
        <begin position="265"/>
        <end position="285"/>
    </location>
</feature>
<evidence type="ECO:0000256" key="5">
    <source>
        <dbReference type="ARBA" id="ARBA00022723"/>
    </source>
</evidence>
<evidence type="ECO:0000256" key="10">
    <source>
        <dbReference type="ARBA" id="ARBA00023136"/>
    </source>
</evidence>
<comment type="similarity">
    <text evidence="2">Belongs to the cation transport ATPase (P-type) (TC 3.A.3) family. Type IIIA subfamily.</text>
</comment>
<dbReference type="GO" id="GO:0006812">
    <property type="term" value="P:monoatomic cation transport"/>
    <property type="evidence" value="ECO:0007669"/>
    <property type="project" value="UniProtKB-ARBA"/>
</dbReference>
<keyword evidence="8" id="KW-0460">Magnesium</keyword>
<evidence type="ECO:0000256" key="7">
    <source>
        <dbReference type="ARBA" id="ARBA00022840"/>
    </source>
</evidence>
<protein>
    <submittedName>
        <fullName evidence="12">Plasmamembrane-ATPase</fullName>
    </submittedName>
</protein>
<keyword evidence="13" id="KW-1185">Reference proteome</keyword>
<dbReference type="FunFam" id="3.40.50.1000:FF:000211">
    <property type="entry name" value="Plasma membrane ATPase"/>
    <property type="match status" value="1"/>
</dbReference>
<feature type="transmembrane region" description="Helical" evidence="11">
    <location>
        <begin position="186"/>
        <end position="210"/>
    </location>
</feature>
<evidence type="ECO:0000256" key="3">
    <source>
        <dbReference type="ARBA" id="ARBA00022553"/>
    </source>
</evidence>
<dbReference type="Gene3D" id="3.40.50.1000">
    <property type="entry name" value="HAD superfamily/HAD-like"/>
    <property type="match status" value="1"/>
</dbReference>
<dbReference type="InterPro" id="IPR023298">
    <property type="entry name" value="ATPase_P-typ_TM_dom_sf"/>
</dbReference>
<evidence type="ECO:0000256" key="11">
    <source>
        <dbReference type="SAM" id="Phobius"/>
    </source>
</evidence>
<feature type="transmembrane region" description="Helical" evidence="11">
    <location>
        <begin position="230"/>
        <end position="253"/>
    </location>
</feature>
<accession>A0AAV0AN80</accession>
<dbReference type="PANTHER" id="PTHR42861">
    <property type="entry name" value="CALCIUM-TRANSPORTING ATPASE"/>
    <property type="match status" value="1"/>
</dbReference>
<feature type="transmembrane region" description="Helical" evidence="11">
    <location>
        <begin position="118"/>
        <end position="140"/>
    </location>
</feature>
<dbReference type="GO" id="GO:0005524">
    <property type="term" value="F:ATP binding"/>
    <property type="evidence" value="ECO:0007669"/>
    <property type="project" value="UniProtKB-KW"/>
</dbReference>
<organism evidence="12 13">
    <name type="scientific">Phakopsora pachyrhizi</name>
    <name type="common">Asian soybean rust disease fungus</name>
    <dbReference type="NCBI Taxonomy" id="170000"/>
    <lineage>
        <taxon>Eukaryota</taxon>
        <taxon>Fungi</taxon>
        <taxon>Dikarya</taxon>
        <taxon>Basidiomycota</taxon>
        <taxon>Pucciniomycotina</taxon>
        <taxon>Pucciniomycetes</taxon>
        <taxon>Pucciniales</taxon>
        <taxon>Phakopsoraceae</taxon>
        <taxon>Phakopsora</taxon>
    </lineage>
</organism>